<reference evidence="2" key="1">
    <citation type="submission" date="2020-06" db="EMBL/GenBank/DDBJ databases">
        <title>Draft genome of Bugula neritina, a colonial animal packing powerful symbionts and potential medicines.</title>
        <authorList>
            <person name="Rayko M."/>
        </authorList>
    </citation>
    <scope>NUCLEOTIDE SEQUENCE [LARGE SCALE GENOMIC DNA]</scope>
    <source>
        <strain evidence="2">Kwan_BN1</strain>
    </source>
</reference>
<feature type="compositionally biased region" description="Polar residues" evidence="1">
    <location>
        <begin position="307"/>
        <end position="321"/>
    </location>
</feature>
<feature type="compositionally biased region" description="Basic residues" evidence="1">
    <location>
        <begin position="329"/>
        <end position="339"/>
    </location>
</feature>
<evidence type="ECO:0000256" key="1">
    <source>
        <dbReference type="SAM" id="MobiDB-lite"/>
    </source>
</evidence>
<feature type="compositionally biased region" description="Polar residues" evidence="1">
    <location>
        <begin position="36"/>
        <end position="47"/>
    </location>
</feature>
<organism evidence="2 3">
    <name type="scientific">Bugula neritina</name>
    <name type="common">Brown bryozoan</name>
    <name type="synonym">Sertularia neritina</name>
    <dbReference type="NCBI Taxonomy" id="10212"/>
    <lineage>
        <taxon>Eukaryota</taxon>
        <taxon>Metazoa</taxon>
        <taxon>Spiralia</taxon>
        <taxon>Lophotrochozoa</taxon>
        <taxon>Bryozoa</taxon>
        <taxon>Gymnolaemata</taxon>
        <taxon>Cheilostomatida</taxon>
        <taxon>Flustrina</taxon>
        <taxon>Buguloidea</taxon>
        <taxon>Bugulidae</taxon>
        <taxon>Bugula</taxon>
    </lineage>
</organism>
<dbReference type="EMBL" id="VXIV02000626">
    <property type="protein sequence ID" value="KAF6037098.1"/>
    <property type="molecule type" value="Genomic_DNA"/>
</dbReference>
<comment type="caution">
    <text evidence="2">The sequence shown here is derived from an EMBL/GenBank/DDBJ whole genome shotgun (WGS) entry which is preliminary data.</text>
</comment>
<dbReference type="Proteomes" id="UP000593567">
    <property type="component" value="Unassembled WGS sequence"/>
</dbReference>
<sequence>MLTAEYNDDDNSNFIHTVPESHCNYKELGLVDMTNSSDVSKEQSAFSSFHAPRQRQAKTKMVRGQPSGESNPTTPSVKDKSDSLRLRDAETSNHSKSRGGRGRQLKKQRETNERHTPTPVQKPKNSKSKRKDRHISTSSERSPSDHTPTNLPHYKPRTKRSAGSKTTSLDEKPTKSSLKDNSKSDSRGHSKSQSSPHPLPAFLPLMMTDFNENIFQTSEEIRLSMPNGYQYTDNSEARHDRKKVRERQDMWADNCCTEEQWIDGPAYTQHEDDTLKRNNQDLSALDGASLNDSIYNTNHFDDRCRPTTPSLPALTDNTDIESVSDRSSHQKIPKISKFQ</sequence>
<dbReference type="AlphaFoldDB" id="A0A7J7KHH1"/>
<feature type="region of interest" description="Disordered" evidence="1">
    <location>
        <begin position="36"/>
        <end position="203"/>
    </location>
</feature>
<feature type="compositionally biased region" description="Basic residues" evidence="1">
    <location>
        <begin position="52"/>
        <end position="61"/>
    </location>
</feature>
<proteinExistence type="predicted"/>
<feature type="compositionally biased region" description="Basic and acidic residues" evidence="1">
    <location>
        <begin position="77"/>
        <end position="93"/>
    </location>
</feature>
<evidence type="ECO:0000313" key="2">
    <source>
        <dbReference type="EMBL" id="KAF6037098.1"/>
    </source>
</evidence>
<gene>
    <name evidence="2" type="ORF">EB796_004594</name>
</gene>
<feature type="compositionally biased region" description="Basic and acidic residues" evidence="1">
    <location>
        <begin position="168"/>
        <end position="188"/>
    </location>
</feature>
<feature type="compositionally biased region" description="Basic residues" evidence="1">
    <location>
        <begin position="124"/>
        <end position="133"/>
    </location>
</feature>
<keyword evidence="3" id="KW-1185">Reference proteome</keyword>
<feature type="compositionally biased region" description="Basic and acidic residues" evidence="1">
    <location>
        <begin position="107"/>
        <end position="116"/>
    </location>
</feature>
<feature type="compositionally biased region" description="Polar residues" evidence="1">
    <location>
        <begin position="136"/>
        <end position="150"/>
    </location>
</feature>
<feature type="compositionally biased region" description="Polar residues" evidence="1">
    <location>
        <begin position="67"/>
        <end position="76"/>
    </location>
</feature>
<protein>
    <submittedName>
        <fullName evidence="2">Uncharacterized protein</fullName>
    </submittedName>
</protein>
<accession>A0A7J7KHH1</accession>
<feature type="region of interest" description="Disordered" evidence="1">
    <location>
        <begin position="301"/>
        <end position="339"/>
    </location>
</feature>
<evidence type="ECO:0000313" key="3">
    <source>
        <dbReference type="Proteomes" id="UP000593567"/>
    </source>
</evidence>
<name>A0A7J7KHH1_BUGNE</name>
<feature type="compositionally biased region" description="Basic residues" evidence="1">
    <location>
        <begin position="95"/>
        <end position="106"/>
    </location>
</feature>